<keyword evidence="5" id="KW-1185">Reference proteome</keyword>
<dbReference type="PROSITE" id="PS51186">
    <property type="entry name" value="GNAT"/>
    <property type="match status" value="1"/>
</dbReference>
<dbReference type="InterPro" id="IPR051531">
    <property type="entry name" value="N-acetyltransferase"/>
</dbReference>
<reference evidence="3 4" key="2">
    <citation type="journal article" date="2014" name="Int. J. Syst. Evol. Microbiol.">
        <title>Complete genome sequence of Corynebacterium casei LMG S-19264T (=DSM 44701T), isolated from a smear-ripened cheese.</title>
        <authorList>
            <consortium name="US DOE Joint Genome Institute (JGI-PGF)"/>
            <person name="Walter F."/>
            <person name="Albersmeier A."/>
            <person name="Kalinowski J."/>
            <person name="Ruckert C."/>
        </authorList>
    </citation>
    <scope>NUCLEOTIDE SEQUENCE [LARGE SCALE GENOMIC DNA]</scope>
    <source>
        <strain evidence="3 4">CGMCC 4.7206</strain>
    </source>
</reference>
<dbReference type="InterPro" id="IPR000182">
    <property type="entry name" value="GNAT_dom"/>
</dbReference>
<dbReference type="RefSeq" id="WP_188989107.1">
    <property type="nucleotide sequence ID" value="NZ_BAAAHC010000006.1"/>
</dbReference>
<gene>
    <name evidence="2" type="ORF">GCM10009545_16660</name>
    <name evidence="3" type="ORF">GCM10011581_35440</name>
</gene>
<reference evidence="3" key="4">
    <citation type="submission" date="2020-09" db="EMBL/GenBank/DDBJ databases">
        <authorList>
            <person name="Sun Q."/>
            <person name="Zhou Y."/>
        </authorList>
    </citation>
    <scope>NUCLEOTIDE SEQUENCE</scope>
    <source>
        <strain evidence="3">CGMCC 4.7206</strain>
    </source>
</reference>
<feature type="domain" description="N-acetyltransferase" evidence="1">
    <location>
        <begin position="8"/>
        <end position="175"/>
    </location>
</feature>
<comment type="caution">
    <text evidence="3">The sequence shown here is derived from an EMBL/GenBank/DDBJ whole genome shotgun (WGS) entry which is preliminary data.</text>
</comment>
<dbReference type="PANTHER" id="PTHR43792">
    <property type="entry name" value="GNAT FAMILY, PUTATIVE (AFU_ORTHOLOGUE AFUA_3G00765)-RELATED-RELATED"/>
    <property type="match status" value="1"/>
</dbReference>
<dbReference type="EMBL" id="BMMT01000013">
    <property type="protein sequence ID" value="GGI95232.1"/>
    <property type="molecule type" value="Genomic_DNA"/>
</dbReference>
<evidence type="ECO:0000313" key="4">
    <source>
        <dbReference type="Proteomes" id="UP000597989"/>
    </source>
</evidence>
<evidence type="ECO:0000259" key="1">
    <source>
        <dbReference type="PROSITE" id="PS51186"/>
    </source>
</evidence>
<evidence type="ECO:0000313" key="5">
    <source>
        <dbReference type="Proteomes" id="UP001500220"/>
    </source>
</evidence>
<sequence>MLLETERLVLRELVPGDVDEVFALCNDPAVMRYINGGAAVSRDEVVAEIMPRFLAYQECFGGPGTWAAVERDRGRFLGIFMLHPTGDDAELGYRLHRAAWGRGFATEGATALVREAFGASGLRRVWAQTMTVNRASRRVLEKTGLRYVRTFFTDWPEGPIDGSEHGDVEYEVTREQWSARYR</sequence>
<dbReference type="Proteomes" id="UP000597989">
    <property type="component" value="Unassembled WGS sequence"/>
</dbReference>
<proteinExistence type="predicted"/>
<dbReference type="Pfam" id="PF13302">
    <property type="entry name" value="Acetyltransf_3"/>
    <property type="match status" value="1"/>
</dbReference>
<dbReference type="Gene3D" id="3.40.630.30">
    <property type="match status" value="1"/>
</dbReference>
<reference evidence="5" key="3">
    <citation type="journal article" date="2019" name="Int. J. Syst. Evol. Microbiol.">
        <title>The Global Catalogue of Microorganisms (GCM) 10K type strain sequencing project: providing services to taxonomists for standard genome sequencing and annotation.</title>
        <authorList>
            <consortium name="The Broad Institute Genomics Platform"/>
            <consortium name="The Broad Institute Genome Sequencing Center for Infectious Disease"/>
            <person name="Wu L."/>
            <person name="Ma J."/>
        </authorList>
    </citation>
    <scope>NUCLEOTIDE SEQUENCE [LARGE SCALE GENOMIC DNA]</scope>
    <source>
        <strain evidence="5">JCM 10664</strain>
    </source>
</reference>
<dbReference type="GO" id="GO:0016747">
    <property type="term" value="F:acyltransferase activity, transferring groups other than amino-acyl groups"/>
    <property type="evidence" value="ECO:0007669"/>
    <property type="project" value="InterPro"/>
</dbReference>
<protein>
    <submittedName>
        <fullName evidence="2">GNAT family N-acetyltransferase</fullName>
    </submittedName>
    <submittedName>
        <fullName evidence="3">GNAT family acetyltransferase</fullName>
    </submittedName>
</protein>
<dbReference type="EMBL" id="BAAAHC010000006">
    <property type="protein sequence ID" value="GAA0515192.1"/>
    <property type="molecule type" value="Genomic_DNA"/>
</dbReference>
<dbReference type="InterPro" id="IPR016181">
    <property type="entry name" value="Acyl_CoA_acyltransferase"/>
</dbReference>
<name>A0A917JZV7_9PSEU</name>
<accession>A0A917JZV7</accession>
<organism evidence="3 4">
    <name type="scientific">Saccharopolyspora thermophila</name>
    <dbReference type="NCBI Taxonomy" id="89367"/>
    <lineage>
        <taxon>Bacteria</taxon>
        <taxon>Bacillati</taxon>
        <taxon>Actinomycetota</taxon>
        <taxon>Actinomycetes</taxon>
        <taxon>Pseudonocardiales</taxon>
        <taxon>Pseudonocardiaceae</taxon>
        <taxon>Saccharopolyspora</taxon>
    </lineage>
</organism>
<evidence type="ECO:0000313" key="2">
    <source>
        <dbReference type="EMBL" id="GAA0515192.1"/>
    </source>
</evidence>
<dbReference type="PANTHER" id="PTHR43792:SF1">
    <property type="entry name" value="N-ACETYLTRANSFERASE DOMAIN-CONTAINING PROTEIN"/>
    <property type="match status" value="1"/>
</dbReference>
<dbReference type="Proteomes" id="UP001500220">
    <property type="component" value="Unassembled WGS sequence"/>
</dbReference>
<reference evidence="2" key="5">
    <citation type="submission" date="2023-12" db="EMBL/GenBank/DDBJ databases">
        <authorList>
            <person name="Sun Q."/>
            <person name="Inoue M."/>
        </authorList>
    </citation>
    <scope>NUCLEOTIDE SEQUENCE</scope>
    <source>
        <strain evidence="2">JCM 10664</strain>
    </source>
</reference>
<dbReference type="SUPFAM" id="SSF55729">
    <property type="entry name" value="Acyl-CoA N-acyltransferases (Nat)"/>
    <property type="match status" value="1"/>
</dbReference>
<dbReference type="AlphaFoldDB" id="A0A917JZV7"/>
<evidence type="ECO:0000313" key="3">
    <source>
        <dbReference type="EMBL" id="GGI95232.1"/>
    </source>
</evidence>
<reference evidence="2" key="1">
    <citation type="journal article" date="2014" name="Int. J. Syst. Evol. Microbiol.">
        <title>Complete genome of a new Firmicutes species belonging to the dominant human colonic microbiota ('Ruminococcus bicirculans') reveals two chromosomes and a selective capacity to utilize plant glucans.</title>
        <authorList>
            <consortium name="NISC Comparative Sequencing Program"/>
            <person name="Wegmann U."/>
            <person name="Louis P."/>
            <person name="Goesmann A."/>
            <person name="Henrissat B."/>
            <person name="Duncan S.H."/>
            <person name="Flint H.J."/>
        </authorList>
    </citation>
    <scope>NUCLEOTIDE SEQUENCE</scope>
    <source>
        <strain evidence="2">JCM 10664</strain>
    </source>
</reference>